<evidence type="ECO:0000256" key="1">
    <source>
        <dbReference type="ARBA" id="ARBA00004236"/>
    </source>
</evidence>
<comment type="subcellular location">
    <subcellularLocation>
        <location evidence="1">Cell membrane</location>
    </subcellularLocation>
</comment>
<dbReference type="InterPro" id="IPR029044">
    <property type="entry name" value="Nucleotide-diphossugar_trans"/>
</dbReference>
<dbReference type="RefSeq" id="WP_185819161.1">
    <property type="nucleotide sequence ID" value="NZ_JACMYG010000044.1"/>
</dbReference>
<dbReference type="SUPFAM" id="SSF53448">
    <property type="entry name" value="Nucleotide-diphospho-sugar transferases"/>
    <property type="match status" value="1"/>
</dbReference>
<dbReference type="Proteomes" id="UP000526003">
    <property type="component" value="Unassembled WGS sequence"/>
</dbReference>
<evidence type="ECO:0000256" key="5">
    <source>
        <dbReference type="ARBA" id="ARBA00022679"/>
    </source>
</evidence>
<evidence type="ECO:0000259" key="7">
    <source>
        <dbReference type="Pfam" id="PF00535"/>
    </source>
</evidence>
<dbReference type="GO" id="GO:0005886">
    <property type="term" value="C:plasma membrane"/>
    <property type="evidence" value="ECO:0007669"/>
    <property type="project" value="UniProtKB-SubCell"/>
</dbReference>
<dbReference type="AlphaFoldDB" id="A0A7X1GJ26"/>
<evidence type="ECO:0000313" key="8">
    <source>
        <dbReference type="EMBL" id="MBC2693291.1"/>
    </source>
</evidence>
<keyword evidence="2" id="KW-1003">Cell membrane</keyword>
<dbReference type="PANTHER" id="PTHR43646">
    <property type="entry name" value="GLYCOSYLTRANSFERASE"/>
    <property type="match status" value="1"/>
</dbReference>
<proteinExistence type="predicted"/>
<evidence type="ECO:0000256" key="6">
    <source>
        <dbReference type="ARBA" id="ARBA00023136"/>
    </source>
</evidence>
<dbReference type="EMBL" id="JACMYG010000044">
    <property type="protein sequence ID" value="MBC2693291.1"/>
    <property type="molecule type" value="Genomic_DNA"/>
</dbReference>
<keyword evidence="4" id="KW-0328">Glycosyltransferase</keyword>
<keyword evidence="9" id="KW-1185">Reference proteome</keyword>
<protein>
    <submittedName>
        <fullName evidence="8">Glycosyltransferase</fullName>
    </submittedName>
</protein>
<keyword evidence="6" id="KW-0472">Membrane</keyword>
<evidence type="ECO:0000313" key="9">
    <source>
        <dbReference type="Proteomes" id="UP000526003"/>
    </source>
</evidence>
<dbReference type="GO" id="GO:0016757">
    <property type="term" value="F:glycosyltransferase activity"/>
    <property type="evidence" value="ECO:0007669"/>
    <property type="project" value="UniProtKB-KW"/>
</dbReference>
<sequence length="233" mass="26262">MTNHNRLSVVIPCWHDELELPRLLTELTECSFTSLTELQVIVVDSGNSELCREICRNHNATWVSSQPNRGLQLRFGASLVESDLLWFLHADAKLTGDPIGNIRIALQNGAVGGYFAFRFAGKPEWQGRLLECLINLRNTFGVPYGDQGIFVRRSAYLAAGQHASWPLFEEVPLIKGLRGLGRVDKVSQGLLVNPRRWHRDGWWRRSLKNRVLALGFALGIPAVRLAKFYAKNS</sequence>
<keyword evidence="5 8" id="KW-0808">Transferase</keyword>
<dbReference type="PANTHER" id="PTHR43646:SF2">
    <property type="entry name" value="GLYCOSYLTRANSFERASE 2-LIKE DOMAIN-CONTAINING PROTEIN"/>
    <property type="match status" value="1"/>
</dbReference>
<evidence type="ECO:0000256" key="3">
    <source>
        <dbReference type="ARBA" id="ARBA00022519"/>
    </source>
</evidence>
<dbReference type="Gene3D" id="3.90.550.10">
    <property type="entry name" value="Spore Coat Polysaccharide Biosynthesis Protein SpsA, Chain A"/>
    <property type="match status" value="1"/>
</dbReference>
<organism evidence="8 9">
    <name type="scientific">Pseudomonas kielensis</name>
    <dbReference type="NCBI Taxonomy" id="2762577"/>
    <lineage>
        <taxon>Bacteria</taxon>
        <taxon>Pseudomonadati</taxon>
        <taxon>Pseudomonadota</taxon>
        <taxon>Gammaproteobacteria</taxon>
        <taxon>Pseudomonadales</taxon>
        <taxon>Pseudomonadaceae</taxon>
        <taxon>Pseudomonas</taxon>
    </lineage>
</organism>
<comment type="caution">
    <text evidence="8">The sequence shown here is derived from an EMBL/GenBank/DDBJ whole genome shotgun (WGS) entry which is preliminary data.</text>
</comment>
<gene>
    <name evidence="8" type="ORF">H7995_26240</name>
</gene>
<feature type="domain" description="Glycosyltransferase 2-like" evidence="7">
    <location>
        <begin position="8"/>
        <end position="111"/>
    </location>
</feature>
<accession>A0A7X1GJ26</accession>
<evidence type="ECO:0000256" key="2">
    <source>
        <dbReference type="ARBA" id="ARBA00022475"/>
    </source>
</evidence>
<dbReference type="Pfam" id="PF00535">
    <property type="entry name" value="Glycos_transf_2"/>
    <property type="match status" value="1"/>
</dbReference>
<dbReference type="InterPro" id="IPR001173">
    <property type="entry name" value="Glyco_trans_2-like"/>
</dbReference>
<reference evidence="8 9" key="1">
    <citation type="submission" date="2020-08" db="EMBL/GenBank/DDBJ databases">
        <title>Pseudomonas sp. nov.</title>
        <authorList>
            <person name="Gieschler S."/>
            <person name="Fiedler G."/>
            <person name="Brinks E."/>
            <person name="Boehnlein C."/>
            <person name="Franz C.M.A.P."/>
            <person name="Kabisch J."/>
        </authorList>
    </citation>
    <scope>NUCLEOTIDE SEQUENCE [LARGE SCALE GENOMIC DNA]</scope>
    <source>
        <strain evidence="8 9">MBT-1</strain>
    </source>
</reference>
<name>A0A7X1GJ26_9PSED</name>
<keyword evidence="3" id="KW-0997">Cell inner membrane</keyword>
<evidence type="ECO:0000256" key="4">
    <source>
        <dbReference type="ARBA" id="ARBA00022676"/>
    </source>
</evidence>